<evidence type="ECO:0000313" key="2">
    <source>
        <dbReference type="EnsemblMetazoa" id="ENSAATROPP008964"/>
    </source>
</evidence>
<keyword evidence="3" id="KW-1185">Reference proteome</keyword>
<dbReference type="AlphaFoldDB" id="A0AAG5DDR7"/>
<organism evidence="2 3">
    <name type="scientific">Anopheles atroparvus</name>
    <name type="common">European mosquito</name>
    <dbReference type="NCBI Taxonomy" id="41427"/>
    <lineage>
        <taxon>Eukaryota</taxon>
        <taxon>Metazoa</taxon>
        <taxon>Ecdysozoa</taxon>
        <taxon>Arthropoda</taxon>
        <taxon>Hexapoda</taxon>
        <taxon>Insecta</taxon>
        <taxon>Pterygota</taxon>
        <taxon>Neoptera</taxon>
        <taxon>Endopterygota</taxon>
        <taxon>Diptera</taxon>
        <taxon>Nematocera</taxon>
        <taxon>Culicoidea</taxon>
        <taxon>Culicidae</taxon>
        <taxon>Anophelinae</taxon>
        <taxon>Anopheles</taxon>
    </lineage>
</organism>
<reference evidence="2" key="1">
    <citation type="submission" date="2024-04" db="UniProtKB">
        <authorList>
            <consortium name="EnsemblMetazoa"/>
        </authorList>
    </citation>
    <scope>IDENTIFICATION</scope>
    <source>
        <strain evidence="2">EBRO</strain>
    </source>
</reference>
<feature type="transmembrane region" description="Helical" evidence="1">
    <location>
        <begin position="13"/>
        <end position="33"/>
    </location>
</feature>
<keyword evidence="1" id="KW-0472">Membrane</keyword>
<dbReference type="EnsemblMetazoa" id="ENSAATROPT009912">
    <property type="protein sequence ID" value="ENSAATROPP008964"/>
    <property type="gene ID" value="ENSAATROPG008076"/>
</dbReference>
<proteinExistence type="predicted"/>
<keyword evidence="1" id="KW-0812">Transmembrane</keyword>
<sequence length="72" mass="8225">MVRKCRAPIGGPIIARVICCLVLPFSFSFLTPVELQNTRMLSTWPAFFVQNKSTQFRAVLREGNKQIKELAR</sequence>
<keyword evidence="1" id="KW-1133">Transmembrane helix</keyword>
<name>A0AAG5DDR7_ANOAO</name>
<protein>
    <submittedName>
        <fullName evidence="2">Uncharacterized protein</fullName>
    </submittedName>
</protein>
<evidence type="ECO:0000256" key="1">
    <source>
        <dbReference type="SAM" id="Phobius"/>
    </source>
</evidence>
<evidence type="ECO:0000313" key="3">
    <source>
        <dbReference type="Proteomes" id="UP000075880"/>
    </source>
</evidence>
<accession>A0AAG5DDR7</accession>
<dbReference type="Proteomes" id="UP000075880">
    <property type="component" value="Unassembled WGS sequence"/>
</dbReference>